<protein>
    <recommendedName>
        <fullName evidence="3">Sulfatase N-terminal domain-containing protein</fullName>
    </recommendedName>
</protein>
<organism evidence="4 5">
    <name type="scientific">Sphingopyxis macrogoltabida</name>
    <name type="common">Sphingomonas macrogoltabidus</name>
    <dbReference type="NCBI Taxonomy" id="33050"/>
    <lineage>
        <taxon>Bacteria</taxon>
        <taxon>Pseudomonadati</taxon>
        <taxon>Pseudomonadota</taxon>
        <taxon>Alphaproteobacteria</taxon>
        <taxon>Sphingomonadales</taxon>
        <taxon>Sphingomonadaceae</taxon>
        <taxon>Sphingopyxis</taxon>
    </lineage>
</organism>
<feature type="chain" id="PRO_5042181911" description="Sulfatase N-terminal domain-containing protein" evidence="2">
    <location>
        <begin position="26"/>
        <end position="770"/>
    </location>
</feature>
<dbReference type="Pfam" id="PF00884">
    <property type="entry name" value="Sulfatase"/>
    <property type="match status" value="1"/>
</dbReference>
<dbReference type="Proteomes" id="UP000076088">
    <property type="component" value="Chromosome"/>
</dbReference>
<dbReference type="SUPFAM" id="SSF53649">
    <property type="entry name" value="Alkaline phosphatase-like"/>
    <property type="match status" value="1"/>
</dbReference>
<dbReference type="Gene3D" id="3.30.1120.10">
    <property type="match status" value="1"/>
</dbReference>
<keyword evidence="5" id="KW-1185">Reference proteome</keyword>
<dbReference type="InterPro" id="IPR017850">
    <property type="entry name" value="Alkaline_phosphatase_core_sf"/>
</dbReference>
<reference evidence="5" key="1">
    <citation type="submission" date="2015-11" db="EMBL/GenBank/DDBJ databases">
        <title>Complete genome sequence of a polyethylene-glycol degrader Sphingopyxis macrogoltabida 203N (NBRC 111659).</title>
        <authorList>
            <person name="Yoshiyuki O."/>
            <person name="Shouta N."/>
            <person name="Nagata Y."/>
            <person name="Numata M."/>
            <person name="Tsuchikane K."/>
            <person name="Hosoyama A."/>
            <person name="Yamazoe A."/>
            <person name="Tsuda M."/>
            <person name="Fujita N."/>
            <person name="Kawai F."/>
        </authorList>
    </citation>
    <scope>NUCLEOTIDE SEQUENCE [LARGE SCALE GENOMIC DNA]</scope>
    <source>
        <strain evidence="5">203N</strain>
    </source>
</reference>
<accession>A0AAC8YXR4</accession>
<name>A0AAC8YXR4_SPHMC</name>
<gene>
    <name evidence="4" type="ORF">ATM17_02890</name>
</gene>
<dbReference type="InterPro" id="IPR000917">
    <property type="entry name" value="Sulfatase_N"/>
</dbReference>
<feature type="domain" description="Sulfatase N-terminal" evidence="3">
    <location>
        <begin position="55"/>
        <end position="465"/>
    </location>
</feature>
<dbReference type="Gene3D" id="3.40.720.10">
    <property type="entry name" value="Alkaline Phosphatase, subunit A"/>
    <property type="match status" value="1"/>
</dbReference>
<dbReference type="InterPro" id="IPR050738">
    <property type="entry name" value="Sulfatase"/>
</dbReference>
<feature type="signal peptide" evidence="2">
    <location>
        <begin position="1"/>
        <end position="25"/>
    </location>
</feature>
<evidence type="ECO:0000256" key="2">
    <source>
        <dbReference type="SAM" id="SignalP"/>
    </source>
</evidence>
<reference evidence="4 5" key="2">
    <citation type="journal article" date="2016" name="Genome Announc.">
        <title>Complete Genome Sequence of Sphingopyxis macrogoltabida Strain 203N (NBRC 111659), a Polyethylene Glycol Degrader.</title>
        <authorList>
            <person name="Ohtsubo Y."/>
            <person name="Nonoyama S."/>
            <person name="Nagata Y."/>
            <person name="Numata M."/>
            <person name="Tsuchikane K."/>
            <person name="Hosoyama A."/>
            <person name="Yamazoe A."/>
            <person name="Tsuda M."/>
            <person name="Fujita N."/>
            <person name="Kawai F."/>
        </authorList>
    </citation>
    <scope>NUCLEOTIDE SEQUENCE [LARGE SCALE GENOMIC DNA]</scope>
    <source>
        <strain evidence="4 5">203N</strain>
    </source>
</reference>
<evidence type="ECO:0000256" key="1">
    <source>
        <dbReference type="ARBA" id="ARBA00008779"/>
    </source>
</evidence>
<dbReference type="PANTHER" id="PTHR42693">
    <property type="entry name" value="ARYLSULFATASE FAMILY MEMBER"/>
    <property type="match status" value="1"/>
</dbReference>
<keyword evidence="2" id="KW-0732">Signal</keyword>
<dbReference type="CDD" id="cd16025">
    <property type="entry name" value="PAS_like"/>
    <property type="match status" value="1"/>
</dbReference>
<sequence>MRNYRFFNMASACAIAAAAALPASAAPGDQPKIGKTFADSAPGKITRTVAPAGAPNVLVWVIDDMGFGQLGSYGGLVETPNIDRVAQRGLRYTNYHTTPICSASRAALLTGRNSHRVHIGGHSAIAVGFPGQDALVPRSAGTVAENLRQSGYLTYAIGKWDHLPQADASAVGPFTYWPSGQGFDRYYGFLAFDADNFDPTLWSDHDPVALSPRADYHLSADMADRAIGWIGARDATDPKRPFMMYWATGAVHAPHHAPQRWLDHYKGRFDAGWDVAAQQVLDRQKALGLVPADMALPPLPAGVKHWAELSRDEQRMFARQMEAFAAQLSHADEQFGRILDALEARGELDNTVVLITADNGASAEGAPQGTFSEHYFANAYFATLAENLRHYDDWGGPSTYPHYANGWAVAGNTPFRYYKQTAYEGGTRVPLIVSWPGGIAARGELRGQYQHVTDITPTILDAAGIAPAVMVNGQRQMAFDGVSMKYSFAAPAAPTRHATQYYEMYGNRAIYANGWKAVVPHRLDVWDFMNKPTFSDDKWELYNVAADPGEQRNVAAANPRKLAEMKALFDREAKANNVYPLTNTSDAWGYVRKIMAADMARRGYLWTYTGATARIPEALAPPVPSTSFTIEAALDLDADANGTIAAIGGRHGGFALHVRKGRPVFTYRSLDMKLSEVAADRVLRRGAANLLLRFERRGESEALVHILADGAEVASGTIKGALPRLSFSPTETFDLGQDSGSGPLEGGRTAGALDGRIRTVNIRITPPRAQ</sequence>
<evidence type="ECO:0000313" key="5">
    <source>
        <dbReference type="Proteomes" id="UP000076088"/>
    </source>
</evidence>
<dbReference type="KEGG" id="smaz:LH19_02920"/>
<evidence type="ECO:0000259" key="3">
    <source>
        <dbReference type="Pfam" id="PF00884"/>
    </source>
</evidence>
<evidence type="ECO:0000313" key="4">
    <source>
        <dbReference type="EMBL" id="AMU87997.1"/>
    </source>
</evidence>
<dbReference type="AlphaFoldDB" id="A0AAC8YXR4"/>
<dbReference type="EMBL" id="CP013344">
    <property type="protein sequence ID" value="AMU87997.1"/>
    <property type="molecule type" value="Genomic_DNA"/>
</dbReference>
<comment type="similarity">
    <text evidence="1">Belongs to the sulfatase family.</text>
</comment>
<proteinExistence type="inferred from homology"/>
<dbReference type="RefSeq" id="WP_054724760.1">
    <property type="nucleotide sequence ID" value="NZ_CP009429.1"/>
</dbReference>